<dbReference type="PATRIC" id="fig|751945.3.peg.1204"/>
<keyword evidence="2" id="KW-1185">Reference proteome</keyword>
<gene>
    <name evidence="1" type="ORF">Theos_1215</name>
</gene>
<proteinExistence type="predicted"/>
<evidence type="ECO:0000313" key="1">
    <source>
        <dbReference type="EMBL" id="AFV76256.1"/>
    </source>
</evidence>
<reference evidence="1 2" key="1">
    <citation type="journal article" date="2013" name="Genome Announc.">
        <title>Whole Genome Sequencing of Thermus oshimai JL-2 and Thermus thermophilus JL-18, Incomplete Denitrifiers from the United States Great Basin.</title>
        <authorList>
            <person name="Murugapiran S.K."/>
            <person name="Huntemann M."/>
            <person name="Wei C.L."/>
            <person name="Han J."/>
            <person name="Detter J.C."/>
            <person name="Han C.S."/>
            <person name="Erkkila T.H."/>
            <person name="Teshima H."/>
            <person name="Chen A."/>
            <person name="Kyrpides N."/>
            <person name="Mavrommatis K."/>
            <person name="Markowitz V."/>
            <person name="Szeto E."/>
            <person name="Ivanova N."/>
            <person name="Pagani I."/>
            <person name="Lam J."/>
            <person name="McDonald A.I."/>
            <person name="Dodsworth J.A."/>
            <person name="Pati A."/>
            <person name="Goodwin L."/>
            <person name="Peters L."/>
            <person name="Pitluck S."/>
            <person name="Woyke T."/>
            <person name="Hedlund B.P."/>
        </authorList>
    </citation>
    <scope>NUCLEOTIDE SEQUENCE</scope>
    <source>
        <strain evidence="1 2">JL-2</strain>
    </source>
</reference>
<evidence type="ECO:0000313" key="2">
    <source>
        <dbReference type="Proteomes" id="UP000000211"/>
    </source>
</evidence>
<organism evidence="1 2">
    <name type="scientific">Thermus oshimai JL-2</name>
    <dbReference type="NCBI Taxonomy" id="751945"/>
    <lineage>
        <taxon>Bacteria</taxon>
        <taxon>Thermotogati</taxon>
        <taxon>Deinococcota</taxon>
        <taxon>Deinococci</taxon>
        <taxon>Thermales</taxon>
        <taxon>Thermaceae</taxon>
        <taxon>Thermus</taxon>
    </lineage>
</organism>
<dbReference type="eggNOG" id="ENOG503392B">
    <property type="taxonomic scope" value="Bacteria"/>
</dbReference>
<name>K7QV34_THEOS</name>
<dbReference type="Proteomes" id="UP000000211">
    <property type="component" value="Chromosome"/>
</dbReference>
<dbReference type="AlphaFoldDB" id="K7QV34"/>
<dbReference type="HOGENOM" id="CLU_108404_0_0_0"/>
<protein>
    <recommendedName>
        <fullName evidence="3">Outer membrane protein beta-barrel domain-containing protein</fullName>
    </recommendedName>
</protein>
<dbReference type="STRING" id="751945.Theos_1215"/>
<sequence length="215" mass="22304">MTVGLAQRFSVEAGAGYIYSGLGGGLAVVAEDLAPGLPLGVRLGVGFATSDGLDDGFDLGGGTTFGDLKQTAELSEWGQNIALSLDVLYKLPIQGLPVSVAPYAGVRYNLFSGGYTDPEDNLTTVKSGTVSSNALGFGAGVRVAYPLMANLDVVADLGVDYFLQACITQTVVDDSNNSSSNTVCPGDTGYDDLNKFVTQPDGFVAKFRLGAAYRF</sequence>
<evidence type="ECO:0008006" key="3">
    <source>
        <dbReference type="Google" id="ProtNLM"/>
    </source>
</evidence>
<dbReference type="KEGG" id="tos:Theos_1215"/>
<accession>K7QV34</accession>
<dbReference type="Gene3D" id="2.40.160.70">
    <property type="entry name" value="outer membrane protein from Thermus thermophilus HB27"/>
    <property type="match status" value="1"/>
</dbReference>
<dbReference type="EMBL" id="CP003249">
    <property type="protein sequence ID" value="AFV76256.1"/>
    <property type="molecule type" value="Genomic_DNA"/>
</dbReference>